<feature type="region of interest" description="Disordered" evidence="1">
    <location>
        <begin position="1"/>
        <end position="38"/>
    </location>
</feature>
<organism evidence="2 3">
    <name type="scientific">Actinia tenebrosa</name>
    <name type="common">Australian red waratah sea anemone</name>
    <dbReference type="NCBI Taxonomy" id="6105"/>
    <lineage>
        <taxon>Eukaryota</taxon>
        <taxon>Metazoa</taxon>
        <taxon>Cnidaria</taxon>
        <taxon>Anthozoa</taxon>
        <taxon>Hexacorallia</taxon>
        <taxon>Actiniaria</taxon>
        <taxon>Actiniidae</taxon>
        <taxon>Actinia</taxon>
    </lineage>
</organism>
<dbReference type="AlphaFoldDB" id="A0A6P8H5S6"/>
<feature type="compositionally biased region" description="Polar residues" evidence="1">
    <location>
        <begin position="1"/>
        <end position="13"/>
    </location>
</feature>
<sequence length="652" mass="74006">MNGHAPNSNFNLASPQSSIPRRAISPSPRSPQSAGLSYPNIKQRGYYSDILAEGARHDVGDIAVGPAAAQSTLWKAAKVKHTPKVNTFKGPENLESLNEVLKDQYHGPTSAPITVSSFPSKAWEPKVQLPYKTETGQVPRKIEIERRKRIYAKQDIDSLLEEFGVNTADLMPKEDLNMSVNLTGLTNGDPAPFPHFLPLHIFDDTEYDTRTPQEWMNLGLSDGVAKPVPGKALLPTGFGENGAKEYEWVDVGALAYDVETELFLVRLVGSKGLQHNVVPEEIKVRAVVTNPLEERPPSPKRQRKITESPFQVPRIRLLFAAEDPVIFAERVAKAFASRSETESLLRYNLYIDCMPIDGVPRLDTCSIDRMVNWARETRTLRKDRNLEEHIRLLCKEVQIDFARSMNKITFDRVVSTKRDMFPYVTIQEKEEEVIPERGFHPDVPTYPFDEKFDNFAFNSLLTREESIVALGKVITECNKVSSMSVFQVPVTKSMKIEEFEQAQAQVSSQVQIFLRDSWLNTLRTAIRSSLLDVGKGWFNMDEKNWEVYKISKLSKFMELVKFAMQDSLRYLVQDSLAAFTNMILDACYMVRDLPDDMEWTTDINSSPLKPKKNALFLLDLTMEKGKVTYNTDLESFERVVINLFDKGISCTK</sequence>
<feature type="compositionally biased region" description="Low complexity" evidence="1">
    <location>
        <begin position="14"/>
        <end position="34"/>
    </location>
</feature>
<feature type="non-terminal residue" evidence="3">
    <location>
        <position position="652"/>
    </location>
</feature>
<evidence type="ECO:0000313" key="3">
    <source>
        <dbReference type="RefSeq" id="XP_031550816.1"/>
    </source>
</evidence>
<dbReference type="OrthoDB" id="447173at2759"/>
<dbReference type="GeneID" id="116288202"/>
<protein>
    <submittedName>
        <fullName evidence="3">Dynein heavy chain 1, axonemal-like</fullName>
    </submittedName>
</protein>
<keyword evidence="2" id="KW-1185">Reference proteome</keyword>
<accession>A0A6P8H5S6</accession>
<dbReference type="InParanoid" id="A0A6P8H5S6"/>
<reference evidence="3" key="1">
    <citation type="submission" date="2025-08" db="UniProtKB">
        <authorList>
            <consortium name="RefSeq"/>
        </authorList>
    </citation>
    <scope>IDENTIFICATION</scope>
    <source>
        <tissue evidence="3">Tentacle</tissue>
    </source>
</reference>
<dbReference type="RefSeq" id="XP_031550816.1">
    <property type="nucleotide sequence ID" value="XM_031694956.1"/>
</dbReference>
<name>A0A6P8H5S6_ACTTE</name>
<gene>
    <name evidence="3" type="primary">LOC116288202</name>
</gene>
<dbReference type="KEGG" id="aten:116288202"/>
<proteinExistence type="predicted"/>
<evidence type="ECO:0000256" key="1">
    <source>
        <dbReference type="SAM" id="MobiDB-lite"/>
    </source>
</evidence>
<evidence type="ECO:0000313" key="2">
    <source>
        <dbReference type="Proteomes" id="UP000515163"/>
    </source>
</evidence>
<dbReference type="Proteomes" id="UP000515163">
    <property type="component" value="Unplaced"/>
</dbReference>